<evidence type="ECO:0000256" key="3">
    <source>
        <dbReference type="ARBA" id="ARBA00022691"/>
    </source>
</evidence>
<keyword evidence="2" id="KW-0004">4Fe-4S</keyword>
<feature type="compositionally biased region" description="Gly residues" evidence="7">
    <location>
        <begin position="42"/>
        <end position="60"/>
    </location>
</feature>
<comment type="cofactor">
    <cofactor evidence="1">
        <name>[4Fe-4S] cluster</name>
        <dbReference type="ChEBI" id="CHEBI:49883"/>
    </cofactor>
</comment>
<dbReference type="Gene3D" id="3.20.20.70">
    <property type="entry name" value="Aldolase class I"/>
    <property type="match status" value="1"/>
</dbReference>
<proteinExistence type="predicted"/>
<dbReference type="Proteomes" id="UP000272474">
    <property type="component" value="Unassembled WGS sequence"/>
</dbReference>
<dbReference type="PANTHER" id="PTHR30352">
    <property type="entry name" value="PYRUVATE FORMATE-LYASE-ACTIVATING ENZYME"/>
    <property type="match status" value="1"/>
</dbReference>
<comment type="caution">
    <text evidence="8">The sequence shown here is derived from an EMBL/GenBank/DDBJ whole genome shotgun (WGS) entry which is preliminary data.</text>
</comment>
<evidence type="ECO:0000256" key="1">
    <source>
        <dbReference type="ARBA" id="ARBA00001966"/>
    </source>
</evidence>
<keyword evidence="4" id="KW-0479">Metal-binding</keyword>
<keyword evidence="5" id="KW-0408">Iron</keyword>
<keyword evidence="6" id="KW-0411">Iron-sulfur</keyword>
<dbReference type="PANTHER" id="PTHR30352:SF2">
    <property type="entry name" value="ANAEROBIC RIBONUCLEOSIDE-TRIPHOSPHATE REDUCTASE-ACTIVATING PROTEIN"/>
    <property type="match status" value="1"/>
</dbReference>
<name>A0A3A9ZGG4_9ACTN</name>
<dbReference type="SFLD" id="SFLDS00029">
    <property type="entry name" value="Radical_SAM"/>
    <property type="match status" value="1"/>
</dbReference>
<dbReference type="InterPro" id="IPR007197">
    <property type="entry name" value="rSAM"/>
</dbReference>
<dbReference type="EMBL" id="RBAL01000001">
    <property type="protein sequence ID" value="RKN47229.1"/>
    <property type="molecule type" value="Genomic_DNA"/>
</dbReference>
<evidence type="ECO:0000256" key="5">
    <source>
        <dbReference type="ARBA" id="ARBA00023004"/>
    </source>
</evidence>
<gene>
    <name evidence="8" type="ORF">D7294_00200</name>
</gene>
<dbReference type="GO" id="GO:0046872">
    <property type="term" value="F:metal ion binding"/>
    <property type="evidence" value="ECO:0007669"/>
    <property type="project" value="UniProtKB-KW"/>
</dbReference>
<evidence type="ECO:0000256" key="2">
    <source>
        <dbReference type="ARBA" id="ARBA00022485"/>
    </source>
</evidence>
<dbReference type="InterPro" id="IPR013785">
    <property type="entry name" value="Aldolase_TIM"/>
</dbReference>
<evidence type="ECO:0000313" key="8">
    <source>
        <dbReference type="EMBL" id="RKN47229.1"/>
    </source>
</evidence>
<feature type="compositionally biased region" description="Gly residues" evidence="7">
    <location>
        <begin position="15"/>
        <end position="32"/>
    </location>
</feature>
<keyword evidence="3" id="KW-0949">S-adenosyl-L-methionine</keyword>
<dbReference type="SUPFAM" id="SSF102114">
    <property type="entry name" value="Radical SAM enzymes"/>
    <property type="match status" value="1"/>
</dbReference>
<dbReference type="Pfam" id="PF13353">
    <property type="entry name" value="Fer4_12"/>
    <property type="match status" value="1"/>
</dbReference>
<keyword evidence="9" id="KW-1185">Reference proteome</keyword>
<dbReference type="InterPro" id="IPR058240">
    <property type="entry name" value="rSAM_sf"/>
</dbReference>
<dbReference type="GO" id="GO:0004748">
    <property type="term" value="F:ribonucleoside-diphosphate reductase activity, thioredoxin disulfide as acceptor"/>
    <property type="evidence" value="ECO:0007669"/>
    <property type="project" value="TreeGrafter"/>
</dbReference>
<organism evidence="8 9">
    <name type="scientific">Streptomyces hoynatensis</name>
    <dbReference type="NCBI Taxonomy" id="1141874"/>
    <lineage>
        <taxon>Bacteria</taxon>
        <taxon>Bacillati</taxon>
        <taxon>Actinomycetota</taxon>
        <taxon>Actinomycetes</taxon>
        <taxon>Kitasatosporales</taxon>
        <taxon>Streptomycetaceae</taxon>
        <taxon>Streptomyces</taxon>
    </lineage>
</organism>
<dbReference type="AlphaFoldDB" id="A0A3A9ZGG4"/>
<protein>
    <submittedName>
        <fullName evidence="8">Radical SAM protein</fullName>
    </submittedName>
</protein>
<evidence type="ECO:0000256" key="6">
    <source>
        <dbReference type="ARBA" id="ARBA00023014"/>
    </source>
</evidence>
<evidence type="ECO:0000256" key="7">
    <source>
        <dbReference type="SAM" id="MobiDB-lite"/>
    </source>
</evidence>
<evidence type="ECO:0000313" key="9">
    <source>
        <dbReference type="Proteomes" id="UP000272474"/>
    </source>
</evidence>
<accession>A0A3A9ZGG4</accession>
<dbReference type="InterPro" id="IPR034457">
    <property type="entry name" value="Organic_radical-activating"/>
</dbReference>
<feature type="region of interest" description="Disordered" evidence="7">
    <location>
        <begin position="1"/>
        <end position="63"/>
    </location>
</feature>
<evidence type="ECO:0000256" key="4">
    <source>
        <dbReference type="ARBA" id="ARBA00022723"/>
    </source>
</evidence>
<reference evidence="8 9" key="1">
    <citation type="journal article" date="2014" name="Int. J. Syst. Evol. Microbiol.">
        <title>Streptomyces hoynatensis sp. nov., isolated from deep marine sediment.</title>
        <authorList>
            <person name="Veyisoglu A."/>
            <person name="Sahin N."/>
        </authorList>
    </citation>
    <scope>NUCLEOTIDE SEQUENCE [LARGE SCALE GENOMIC DNA]</scope>
    <source>
        <strain evidence="8 9">KCTC 29097</strain>
    </source>
</reference>
<dbReference type="OrthoDB" id="9782387at2"/>
<sequence length="285" mass="29343">MGRNGGKFGGSADFGDGGNVGDGESGGDGGNAESGESRGDGESGGNGESRGDGGSGGKGGDPVVRVSGTYFPVTTLGPGRRLGIWFQGCPLACPGCMSRHTWDPEGGRRTTVSRLLGAWRRALAAGAAGLTVSGGEPLAQPEALERLLSGAAAIGAELAPERRPDILLYTGHTEAELGRRPPWLRAVGHADALITGRYRAAAPTPLVWRGSANQRLLPRTALGRERYGPHLARPAEGPRLQVAESPGGAGVLLYGVPAPGELQELAELLARSGTRLHHRSWDQPG</sequence>
<dbReference type="GO" id="GO:0051539">
    <property type="term" value="F:4 iron, 4 sulfur cluster binding"/>
    <property type="evidence" value="ECO:0007669"/>
    <property type="project" value="UniProtKB-KW"/>
</dbReference>